<dbReference type="SUPFAM" id="SSF56672">
    <property type="entry name" value="DNA/RNA polymerases"/>
    <property type="match status" value="1"/>
</dbReference>
<dbReference type="InterPro" id="IPR000477">
    <property type="entry name" value="RT_dom"/>
</dbReference>
<dbReference type="InterPro" id="IPR043502">
    <property type="entry name" value="DNA/RNA_pol_sf"/>
</dbReference>
<protein>
    <recommendedName>
        <fullName evidence="1">Reverse transcriptase domain-containing protein</fullName>
    </recommendedName>
</protein>
<dbReference type="Proteomes" id="UP001165190">
    <property type="component" value="Unassembled WGS sequence"/>
</dbReference>
<evidence type="ECO:0000313" key="3">
    <source>
        <dbReference type="Proteomes" id="UP001165190"/>
    </source>
</evidence>
<gene>
    <name evidence="2" type="ORF">HRI_001194900</name>
</gene>
<dbReference type="EMBL" id="BSYR01000011">
    <property type="protein sequence ID" value="GMI75256.1"/>
    <property type="molecule type" value="Genomic_DNA"/>
</dbReference>
<reference evidence="2" key="1">
    <citation type="submission" date="2023-05" db="EMBL/GenBank/DDBJ databases">
        <title>Genome and transcriptome analyses reveal genes involved in the formation of fine ridges on petal epidermal cells in Hibiscus trionum.</title>
        <authorList>
            <person name="Koshimizu S."/>
            <person name="Masuda S."/>
            <person name="Ishii T."/>
            <person name="Shirasu K."/>
            <person name="Hoshino A."/>
            <person name="Arita M."/>
        </authorList>
    </citation>
    <scope>NUCLEOTIDE SEQUENCE</scope>
    <source>
        <strain evidence="2">Hamamatsu line</strain>
    </source>
</reference>
<proteinExistence type="predicted"/>
<name>A0A9W7HD44_HIBTR</name>
<dbReference type="Pfam" id="PF00078">
    <property type="entry name" value="RVT_1"/>
    <property type="match status" value="1"/>
</dbReference>
<comment type="caution">
    <text evidence="2">The sequence shown here is derived from an EMBL/GenBank/DDBJ whole genome shotgun (WGS) entry which is preliminary data.</text>
</comment>
<dbReference type="AlphaFoldDB" id="A0A9W7HD44"/>
<organism evidence="2 3">
    <name type="scientific">Hibiscus trionum</name>
    <name type="common">Flower of an hour</name>
    <dbReference type="NCBI Taxonomy" id="183268"/>
    <lineage>
        <taxon>Eukaryota</taxon>
        <taxon>Viridiplantae</taxon>
        <taxon>Streptophyta</taxon>
        <taxon>Embryophyta</taxon>
        <taxon>Tracheophyta</taxon>
        <taxon>Spermatophyta</taxon>
        <taxon>Magnoliopsida</taxon>
        <taxon>eudicotyledons</taxon>
        <taxon>Gunneridae</taxon>
        <taxon>Pentapetalae</taxon>
        <taxon>rosids</taxon>
        <taxon>malvids</taxon>
        <taxon>Malvales</taxon>
        <taxon>Malvaceae</taxon>
        <taxon>Malvoideae</taxon>
        <taxon>Hibiscus</taxon>
    </lineage>
</organism>
<keyword evidence="3" id="KW-1185">Reference proteome</keyword>
<dbReference type="PANTHER" id="PTHR19446">
    <property type="entry name" value="REVERSE TRANSCRIPTASES"/>
    <property type="match status" value="1"/>
</dbReference>
<accession>A0A9W7HD44</accession>
<sequence>MRSDHRPILLQVGCQNSPNVPRQFRYFSGWLSHEDFPRMVRDNWQPSQNMSDTITSFVHAADVWNSTVFGYIGTKKRMLMARLRGIQRALNSRPSRFLINLEAKLLINLENLLDQEELLWKQKACAAWISLGDRNTSYFHRRAIYKKQRSRISSLKLHDSSWCDDPSILKEEVVRFFESLFSTTDELTPIFPNVRSFHSLPSASLAHLDQPPSPSEIHDALKDMAPLKSPGWDGLHVEFFQSQWSIVGPSIYAMIHNIFTGGTIEPRLNNTVLVLIPKSDKLETFIDFRSISLCTVLYKLLTKIIVRRLKPLFPKIISQCQTSFISGRSITENIIVNHEVIHSMGSCKSKHGWMAIKVDLEKAFDRL</sequence>
<feature type="domain" description="Reverse transcriptase" evidence="1">
    <location>
        <begin position="276"/>
        <end position="366"/>
    </location>
</feature>
<evidence type="ECO:0000313" key="2">
    <source>
        <dbReference type="EMBL" id="GMI75256.1"/>
    </source>
</evidence>
<dbReference type="OrthoDB" id="1002184at2759"/>
<evidence type="ECO:0000259" key="1">
    <source>
        <dbReference type="Pfam" id="PF00078"/>
    </source>
</evidence>